<dbReference type="PIRSF" id="PIRSF036289">
    <property type="entry name" value="Glycosyl_hydrolase_malt_phosph"/>
    <property type="match status" value="1"/>
</dbReference>
<gene>
    <name evidence="9" type="ORF">A2074_06105</name>
</gene>
<dbReference type="InterPro" id="IPR005196">
    <property type="entry name" value="Glyco_hydro_65_N"/>
</dbReference>
<evidence type="ECO:0000256" key="2">
    <source>
        <dbReference type="ARBA" id="ARBA00022676"/>
    </source>
</evidence>
<dbReference type="InterPro" id="IPR037018">
    <property type="entry name" value="GH65_N"/>
</dbReference>
<sequence>MKKIYSPTDNPAFLLIEEGYNPLREREIESLFTVGNGYLGTRSSLEEQGSASNPATLVAGVYGKTGADATEELAVVPDWLLTRIYVEGEELTLTRESLLEHRRILDLKRAVLIREWRHRNEKGRITTVKYLRFASLADRHLMVLKLVVIPENYRAQIRVETGIKPCQKCSHALAIIESGALEDTGIFVTARTRFSDIVIAEAQVSRFAGASTTPDYRINTEQSFPLEEWLWQADIGQSVTIDKFVSIYTSRDTDRPGPAARQHVKGLADQKLNDILSKHVDAWAHRWRTSSITIQGDPDAQKWINFATYHLIIAANPLDERSSISARALTGTVYKGHIFWDTEMFILPFFIYTHPECARAMLMYRYHTLPAARKKAAEMGYKGALYAWESAMNGDEMTPPVVLAPTGEIIPILSGQLEQHINAAVAYGAWSYWNATQDVDFLITAGVEMLAETARFWASRVEEGDGAYHIYDVEGPDEYHEGVDDNIYTNMMAAWNLKRAVEAIDYVEEFYPDVWSKLQNNIELAITETERWVKIADNIYKDVIHSGSLIEQFDGYFDLRDIDVADYEPRTAALDVILGREKTAASQVVKQADVVMLLYLMEDGFTEKMLRDNFEYYDRRTAHGSSLCPSIYGLVAARLGLMETSMRYFRQAGTIDLANNMGNASGGVHAAALGGLWQQVIMGFAGIRVKKDGIYLYPRMPDSWNHLTFSLRWRNQLLHFDVEREKYITVTVEGDREVGAGIYNRPLGLLAPGRIYRAGWDGVTWQGFNEQKA</sequence>
<name>A0A1F2ULW5_9ACTN</name>
<evidence type="ECO:0000259" key="7">
    <source>
        <dbReference type="Pfam" id="PF03633"/>
    </source>
</evidence>
<dbReference type="Pfam" id="PF03633">
    <property type="entry name" value="Glyco_hydro_65C"/>
    <property type="match status" value="1"/>
</dbReference>
<dbReference type="GO" id="GO:0005975">
    <property type="term" value="P:carbohydrate metabolic process"/>
    <property type="evidence" value="ECO:0007669"/>
    <property type="project" value="InterPro"/>
</dbReference>
<dbReference type="Pfam" id="PF03632">
    <property type="entry name" value="Glyco_hydro_65m"/>
    <property type="match status" value="1"/>
</dbReference>
<dbReference type="PANTHER" id="PTHR11051">
    <property type="entry name" value="GLYCOSYL HYDROLASE-RELATED"/>
    <property type="match status" value="1"/>
</dbReference>
<keyword evidence="2" id="KW-0328">Glycosyltransferase</keyword>
<dbReference type="Gene3D" id="2.60.420.10">
    <property type="entry name" value="Maltose phosphorylase, domain 3"/>
    <property type="match status" value="1"/>
</dbReference>
<dbReference type="AlphaFoldDB" id="A0A1F2ULW5"/>
<feature type="domain" description="Glycoside hydrolase family 65 C-terminal" evidence="7">
    <location>
        <begin position="687"/>
        <end position="746"/>
    </location>
</feature>
<feature type="binding site" evidence="5">
    <location>
        <begin position="340"/>
        <end position="341"/>
    </location>
    <ligand>
        <name>substrate</name>
    </ligand>
</feature>
<evidence type="ECO:0000259" key="8">
    <source>
        <dbReference type="Pfam" id="PF03636"/>
    </source>
</evidence>
<evidence type="ECO:0000259" key="6">
    <source>
        <dbReference type="Pfam" id="PF03632"/>
    </source>
</evidence>
<dbReference type="SUPFAM" id="SSF48208">
    <property type="entry name" value="Six-hairpin glycosidases"/>
    <property type="match status" value="1"/>
</dbReference>
<dbReference type="GO" id="GO:0004553">
    <property type="term" value="F:hydrolase activity, hydrolyzing O-glycosyl compounds"/>
    <property type="evidence" value="ECO:0007669"/>
    <property type="project" value="TreeGrafter"/>
</dbReference>
<dbReference type="Gene3D" id="1.50.10.10">
    <property type="match status" value="1"/>
</dbReference>
<feature type="binding site" evidence="5">
    <location>
        <begin position="590"/>
        <end position="591"/>
    </location>
    <ligand>
        <name>substrate</name>
    </ligand>
</feature>
<dbReference type="Pfam" id="PF03636">
    <property type="entry name" value="Glyco_hydro_65N"/>
    <property type="match status" value="1"/>
</dbReference>
<evidence type="ECO:0008006" key="11">
    <source>
        <dbReference type="Google" id="ProtNLM"/>
    </source>
</evidence>
<evidence type="ECO:0000313" key="10">
    <source>
        <dbReference type="Proteomes" id="UP000178086"/>
    </source>
</evidence>
<dbReference type="InterPro" id="IPR011013">
    <property type="entry name" value="Gal_mutarotase_sf_dom"/>
</dbReference>
<dbReference type="EMBL" id="MELI01000055">
    <property type="protein sequence ID" value="OFW33978.1"/>
    <property type="molecule type" value="Genomic_DNA"/>
</dbReference>
<feature type="active site" description="Proton donor" evidence="4">
    <location>
        <position position="478"/>
    </location>
</feature>
<comment type="caution">
    <text evidence="9">The sequence shown here is derived from an EMBL/GenBank/DDBJ whole genome shotgun (WGS) entry which is preliminary data.</text>
</comment>
<feature type="domain" description="Glycoside hydrolase family 65 N-terminal" evidence="8">
    <location>
        <begin position="16"/>
        <end position="251"/>
    </location>
</feature>
<organism evidence="9 10">
    <name type="scientific">Candidatus Aquicultor primus</name>
    <dbReference type="NCBI Taxonomy" id="1797195"/>
    <lineage>
        <taxon>Bacteria</taxon>
        <taxon>Bacillati</taxon>
        <taxon>Actinomycetota</taxon>
        <taxon>Candidatus Aquicultoria</taxon>
        <taxon>Candidatus Aquicultorales</taxon>
        <taxon>Candidatus Aquicultoraceae</taxon>
        <taxon>Candidatus Aquicultor</taxon>
    </lineage>
</organism>
<dbReference type="Gene3D" id="2.70.98.40">
    <property type="entry name" value="Glycoside hydrolase, family 65, N-terminal domain"/>
    <property type="match status" value="1"/>
</dbReference>
<dbReference type="SUPFAM" id="SSF74650">
    <property type="entry name" value="Galactose mutarotase-like"/>
    <property type="match status" value="1"/>
</dbReference>
<proteinExistence type="inferred from homology"/>
<dbReference type="Proteomes" id="UP000178086">
    <property type="component" value="Unassembled WGS sequence"/>
</dbReference>
<evidence type="ECO:0000256" key="4">
    <source>
        <dbReference type="PIRSR" id="PIRSR036289-50"/>
    </source>
</evidence>
<dbReference type="InterPro" id="IPR005195">
    <property type="entry name" value="Glyco_hydro_65_M"/>
</dbReference>
<feature type="domain" description="Glycoside hydrolase family 65 central catalytic" evidence="6">
    <location>
        <begin position="306"/>
        <end position="678"/>
    </location>
</feature>
<dbReference type="InterPro" id="IPR017045">
    <property type="entry name" value="Malt_Pase/Glycosyl_Hdrlase"/>
</dbReference>
<dbReference type="PANTHER" id="PTHR11051:SF8">
    <property type="entry name" value="PROTEIN-GLUCOSYLGALACTOSYLHYDROXYLYSINE GLUCOSIDASE"/>
    <property type="match status" value="1"/>
</dbReference>
<accession>A0A1F2ULW5</accession>
<evidence type="ECO:0000256" key="1">
    <source>
        <dbReference type="ARBA" id="ARBA00006768"/>
    </source>
</evidence>
<comment type="similarity">
    <text evidence="1">Belongs to the glycosyl hydrolase 65 family.</text>
</comment>
<dbReference type="InterPro" id="IPR012341">
    <property type="entry name" value="6hp_glycosidase-like_sf"/>
</dbReference>
<dbReference type="GO" id="GO:0030246">
    <property type="term" value="F:carbohydrate binding"/>
    <property type="evidence" value="ECO:0007669"/>
    <property type="project" value="InterPro"/>
</dbReference>
<keyword evidence="3" id="KW-0808">Transferase</keyword>
<evidence type="ECO:0000256" key="5">
    <source>
        <dbReference type="PIRSR" id="PIRSR036289-51"/>
    </source>
</evidence>
<evidence type="ECO:0000256" key="3">
    <source>
        <dbReference type="ARBA" id="ARBA00022679"/>
    </source>
</evidence>
<protein>
    <recommendedName>
        <fullName evidence="11">Glycoside hydrolase family 65 protein</fullName>
    </recommendedName>
</protein>
<dbReference type="InterPro" id="IPR008928">
    <property type="entry name" value="6-hairpin_glycosidase_sf"/>
</dbReference>
<evidence type="ECO:0000313" key="9">
    <source>
        <dbReference type="EMBL" id="OFW33978.1"/>
    </source>
</evidence>
<reference evidence="9 10" key="1">
    <citation type="journal article" date="2016" name="Nat. Commun.">
        <title>Thousands of microbial genomes shed light on interconnected biogeochemical processes in an aquifer system.</title>
        <authorList>
            <person name="Anantharaman K."/>
            <person name="Brown C.T."/>
            <person name="Hug L.A."/>
            <person name="Sharon I."/>
            <person name="Castelle C.J."/>
            <person name="Probst A.J."/>
            <person name="Thomas B.C."/>
            <person name="Singh A."/>
            <person name="Wilkins M.J."/>
            <person name="Karaoz U."/>
            <person name="Brodie E.L."/>
            <person name="Williams K.H."/>
            <person name="Hubbard S.S."/>
            <person name="Banfield J.F."/>
        </authorList>
    </citation>
    <scope>NUCLEOTIDE SEQUENCE [LARGE SCALE GENOMIC DNA]</scope>
</reference>
<dbReference type="InterPro" id="IPR005194">
    <property type="entry name" value="Glyco_hydro_65_C"/>
</dbReference>
<dbReference type="GO" id="GO:0016757">
    <property type="term" value="F:glycosyltransferase activity"/>
    <property type="evidence" value="ECO:0007669"/>
    <property type="project" value="UniProtKB-KW"/>
</dbReference>